<dbReference type="InterPro" id="IPR036850">
    <property type="entry name" value="NDK-like_dom_sf"/>
</dbReference>
<dbReference type="SUPFAM" id="SSF54919">
    <property type="entry name" value="Nucleoside diphosphate kinase, NDK"/>
    <property type="match status" value="2"/>
</dbReference>
<reference evidence="9" key="1">
    <citation type="submission" date="2025-05" db="UniProtKB">
        <authorList>
            <consortium name="Ensembl"/>
        </authorList>
    </citation>
    <scope>IDENTIFICATION</scope>
</reference>
<protein>
    <recommendedName>
        <fullName evidence="3">nucleoside-diphosphate kinase</fullName>
        <ecNumber evidence="3">2.7.4.6</ecNumber>
    </recommendedName>
</protein>
<evidence type="ECO:0000256" key="5">
    <source>
        <dbReference type="ARBA" id="ARBA00022777"/>
    </source>
</evidence>
<evidence type="ECO:0000256" key="1">
    <source>
        <dbReference type="ARBA" id="ARBA00001946"/>
    </source>
</evidence>
<dbReference type="Proteomes" id="UP000694416">
    <property type="component" value="Unplaced"/>
</dbReference>
<dbReference type="Ensembl" id="ENSPTET00000001384.1">
    <property type="protein sequence ID" value="ENSPTEP00000000942.1"/>
    <property type="gene ID" value="ENSPTEG00000001044.1"/>
</dbReference>
<organism evidence="9 10">
    <name type="scientific">Piliocolobus tephrosceles</name>
    <name type="common">Ugandan red Colobus</name>
    <dbReference type="NCBI Taxonomy" id="591936"/>
    <lineage>
        <taxon>Eukaryota</taxon>
        <taxon>Metazoa</taxon>
        <taxon>Chordata</taxon>
        <taxon>Craniata</taxon>
        <taxon>Vertebrata</taxon>
        <taxon>Euteleostomi</taxon>
        <taxon>Mammalia</taxon>
        <taxon>Eutheria</taxon>
        <taxon>Euarchontoglires</taxon>
        <taxon>Primates</taxon>
        <taxon>Haplorrhini</taxon>
        <taxon>Catarrhini</taxon>
        <taxon>Cercopithecidae</taxon>
        <taxon>Colobinae</taxon>
        <taxon>Piliocolobus</taxon>
    </lineage>
</organism>
<comment type="similarity">
    <text evidence="2 6 7">Belongs to the NDK family.</text>
</comment>
<evidence type="ECO:0000256" key="3">
    <source>
        <dbReference type="ARBA" id="ARBA00012966"/>
    </source>
</evidence>
<dbReference type="PRINTS" id="PR01243">
    <property type="entry name" value="NUCDPKINASE"/>
</dbReference>
<comment type="caution">
    <text evidence="6">Lacks conserved residue(s) required for the propagation of feature annotation.</text>
</comment>
<name>A0A8C9LHC5_9PRIM</name>
<evidence type="ECO:0000313" key="10">
    <source>
        <dbReference type="Proteomes" id="UP000694416"/>
    </source>
</evidence>
<dbReference type="EC" id="2.7.4.6" evidence="3"/>
<dbReference type="PANTHER" id="PTHR11349">
    <property type="entry name" value="NUCLEOSIDE DIPHOSPHATE KINASE"/>
    <property type="match status" value="1"/>
</dbReference>
<evidence type="ECO:0000256" key="6">
    <source>
        <dbReference type="PROSITE-ProRule" id="PRU00706"/>
    </source>
</evidence>
<keyword evidence="5" id="KW-0418">Kinase</keyword>
<dbReference type="GO" id="GO:0004550">
    <property type="term" value="F:nucleoside diphosphate kinase activity"/>
    <property type="evidence" value="ECO:0007669"/>
    <property type="project" value="UniProtKB-EC"/>
</dbReference>
<dbReference type="GO" id="GO:0006228">
    <property type="term" value="P:UTP biosynthetic process"/>
    <property type="evidence" value="ECO:0007669"/>
    <property type="project" value="InterPro"/>
</dbReference>
<evidence type="ECO:0000259" key="8">
    <source>
        <dbReference type="SMART" id="SM00562"/>
    </source>
</evidence>
<dbReference type="Gene3D" id="3.30.70.141">
    <property type="entry name" value="Nucleoside diphosphate kinase-like domain"/>
    <property type="match status" value="2"/>
</dbReference>
<accession>A0A8C9LHC5</accession>
<keyword evidence="4" id="KW-0808">Transferase</keyword>
<comment type="cofactor">
    <cofactor evidence="1">
        <name>Mg(2+)</name>
        <dbReference type="ChEBI" id="CHEBI:18420"/>
    </cofactor>
</comment>
<sequence>MNEKRCIFIILPDVTNNFKDKCVIEKLEEKEFIILKKKKIYLTGNDILEIFTYKPEQYEHIEEFYEYLESGLCVVCLIEHLEGDTIKKLNLLIKSTSMFIKDEKYFDCLEYQCNLRCKNIPFYFSKNCWYFCRDLNYFFPPHNKNNIERSLIILKPDAIENNKINDIINDILNFNLLVVAIKRGVLSNERASKLYEDLKHKPYYHTLIDFMTSKVGIVCLLIEGINCIDRVKILCGPSLSLVSFKDMPKRCLKKKYGTSEMRNAVHVPSDEKIDYEIELFFREEDMNSEIGILLIKKSIVNPDALFQLRDYFNMYGFKILEEKVINMDNSMLMYLISENKSKINEQINEQVCRTLKGNIEKFVIILVHRINCLTCLEYLIDLKSVREYKIKSPNCILSMFMCCSYQLGNRHIDIPNGSKQNYKNIGNDYYYNSNENNVSNKNIIFVKDKDKIIELIKRYFNFAKYNDTLTVDMIRDFFFCKNVKTFEKKEKNIKLNDVLLECFTEICKKKTR</sequence>
<proteinExistence type="inferred from homology"/>
<dbReference type="Ensembl" id="ENSPTET00000001341.1">
    <property type="protein sequence ID" value="ENSPTEP00000000903.1"/>
    <property type="gene ID" value="ENSPTEG00000001016.1"/>
</dbReference>
<keyword evidence="10" id="KW-1185">Reference proteome</keyword>
<evidence type="ECO:0000256" key="7">
    <source>
        <dbReference type="RuleBase" id="RU004011"/>
    </source>
</evidence>
<dbReference type="SMART" id="SM00562">
    <property type="entry name" value="NDK"/>
    <property type="match status" value="1"/>
</dbReference>
<evidence type="ECO:0000313" key="9">
    <source>
        <dbReference type="Ensembl" id="ENSPTEP00000000903.1"/>
    </source>
</evidence>
<dbReference type="PROSITE" id="PS51374">
    <property type="entry name" value="NDPK_LIKE"/>
    <property type="match status" value="1"/>
</dbReference>
<dbReference type="GO" id="GO:0006183">
    <property type="term" value="P:GTP biosynthetic process"/>
    <property type="evidence" value="ECO:0007669"/>
    <property type="project" value="InterPro"/>
</dbReference>
<feature type="domain" description="Nucleoside diphosphate kinase-like" evidence="8">
    <location>
        <begin position="147"/>
        <end position="288"/>
    </location>
</feature>
<dbReference type="Pfam" id="PF00334">
    <property type="entry name" value="NDK"/>
    <property type="match status" value="1"/>
</dbReference>
<dbReference type="InterPro" id="IPR034907">
    <property type="entry name" value="NDK-like_dom"/>
</dbReference>
<evidence type="ECO:0000256" key="4">
    <source>
        <dbReference type="ARBA" id="ARBA00022679"/>
    </source>
</evidence>
<dbReference type="AlphaFoldDB" id="A0A8C9LHC5"/>
<evidence type="ECO:0000256" key="2">
    <source>
        <dbReference type="ARBA" id="ARBA00008142"/>
    </source>
</evidence>
<dbReference type="GO" id="GO:0006241">
    <property type="term" value="P:CTP biosynthetic process"/>
    <property type="evidence" value="ECO:0007669"/>
    <property type="project" value="InterPro"/>
</dbReference>
<dbReference type="InterPro" id="IPR001564">
    <property type="entry name" value="Nucleoside_diP_kinase"/>
</dbReference>